<dbReference type="Gene3D" id="3.40.50.150">
    <property type="entry name" value="Vaccinia Virus protein VP39"/>
    <property type="match status" value="1"/>
</dbReference>
<dbReference type="InterPro" id="IPR013216">
    <property type="entry name" value="Methyltransf_11"/>
</dbReference>
<dbReference type="GO" id="GO:0032259">
    <property type="term" value="P:methylation"/>
    <property type="evidence" value="ECO:0007669"/>
    <property type="project" value="UniProtKB-KW"/>
</dbReference>
<accession>A0A7Z9BN65</accession>
<comment type="caution">
    <text evidence="2">The sequence shown here is derived from an EMBL/GenBank/DDBJ whole genome shotgun (WGS) entry which is preliminary data.</text>
</comment>
<protein>
    <submittedName>
        <fullName evidence="2">Methyltransferase</fullName>
    </submittedName>
</protein>
<dbReference type="GO" id="GO:0008757">
    <property type="term" value="F:S-adenosylmethionine-dependent methyltransferase activity"/>
    <property type="evidence" value="ECO:0007669"/>
    <property type="project" value="InterPro"/>
</dbReference>
<dbReference type="PANTHER" id="PTHR42912">
    <property type="entry name" value="METHYLTRANSFERASE"/>
    <property type="match status" value="1"/>
</dbReference>
<dbReference type="SUPFAM" id="SSF53335">
    <property type="entry name" value="S-adenosyl-L-methionine-dependent methyltransferases"/>
    <property type="match status" value="1"/>
</dbReference>
<dbReference type="Proteomes" id="UP000184550">
    <property type="component" value="Unassembled WGS sequence"/>
</dbReference>
<sequence>MDSNPPLKIQGCLGDVTLEQDHVCLKGWVTSIAGEPIEGFKLIIGDQEITQFKLENNLPSPDVYQLFPTLPNSNQARFLIHIPLEVIAPEQFNHLVQLIPLVNGEEGEILFNLLESSLPVPEKEDRLGVGGSFKFVACDFLGHFINKAQLKPHESILDAGCGVGRIAYSLAYYLDDTARYEGFDIVEKWINWNQSVIHQHRPNFNFQWANIYNKRYNTEGTIKVENYSFPYADEQFDFVFLTSVFTHLYANAVQNYLKEIYRVLKPGGRCLCTLFLLNEESEALIKSGKSSQNLIHEIEDSFCSDLEIPEASMGHRETSVMQWVEALDFTVSAKYYGLWCGRTPGTSYQDMLILKKPK</sequence>
<dbReference type="PANTHER" id="PTHR42912:SF98">
    <property type="entry name" value="UNCHARACTERISED METHYLTRANSFERASE RV1498C"/>
    <property type="match status" value="1"/>
</dbReference>
<dbReference type="AlphaFoldDB" id="A0A7Z9BN65"/>
<name>A0A7Z9BN65_9CYAN</name>
<keyword evidence="2" id="KW-0489">Methyltransferase</keyword>
<keyword evidence="2" id="KW-0808">Transferase</keyword>
<proteinExistence type="predicted"/>
<evidence type="ECO:0000313" key="2">
    <source>
        <dbReference type="EMBL" id="VXD16229.1"/>
    </source>
</evidence>
<dbReference type="CDD" id="cd02440">
    <property type="entry name" value="AdoMet_MTases"/>
    <property type="match status" value="1"/>
</dbReference>
<dbReference type="EMBL" id="CZCU02000129">
    <property type="protein sequence ID" value="VXD16229.1"/>
    <property type="molecule type" value="Genomic_DNA"/>
</dbReference>
<keyword evidence="3" id="KW-1185">Reference proteome</keyword>
<dbReference type="Pfam" id="PF08241">
    <property type="entry name" value="Methyltransf_11"/>
    <property type="match status" value="1"/>
</dbReference>
<organism evidence="2 3">
    <name type="scientific">Planktothrix serta PCC 8927</name>
    <dbReference type="NCBI Taxonomy" id="671068"/>
    <lineage>
        <taxon>Bacteria</taxon>
        <taxon>Bacillati</taxon>
        <taxon>Cyanobacteriota</taxon>
        <taxon>Cyanophyceae</taxon>
        <taxon>Oscillatoriophycideae</taxon>
        <taxon>Oscillatoriales</taxon>
        <taxon>Microcoleaceae</taxon>
        <taxon>Planktothrix</taxon>
    </lineage>
</organism>
<dbReference type="RefSeq" id="WP_083620124.1">
    <property type="nucleotide sequence ID" value="NZ_LR734865.1"/>
</dbReference>
<evidence type="ECO:0000259" key="1">
    <source>
        <dbReference type="Pfam" id="PF08241"/>
    </source>
</evidence>
<gene>
    <name evidence="2" type="ORF">PL8927_540011</name>
</gene>
<dbReference type="OrthoDB" id="9804312at2"/>
<feature type="domain" description="Methyltransferase type 11" evidence="1">
    <location>
        <begin position="157"/>
        <end position="272"/>
    </location>
</feature>
<reference evidence="2" key="1">
    <citation type="submission" date="2019-10" db="EMBL/GenBank/DDBJ databases">
        <authorList>
            <consortium name="Genoscope - CEA"/>
            <person name="William W."/>
        </authorList>
    </citation>
    <scope>NUCLEOTIDE SEQUENCE [LARGE SCALE GENOMIC DNA]</scope>
    <source>
        <strain evidence="2">BBR_PRJEB10992</strain>
    </source>
</reference>
<evidence type="ECO:0000313" key="3">
    <source>
        <dbReference type="Proteomes" id="UP000184550"/>
    </source>
</evidence>
<dbReference type="InterPro" id="IPR029063">
    <property type="entry name" value="SAM-dependent_MTases_sf"/>
</dbReference>
<dbReference type="InterPro" id="IPR050508">
    <property type="entry name" value="Methyltransf_Superfamily"/>
</dbReference>